<proteinExistence type="predicted"/>
<name>W7DGI1_9LIST</name>
<evidence type="ECO:0000313" key="1">
    <source>
        <dbReference type="EMBL" id="EUJ59552.1"/>
    </source>
</evidence>
<gene>
    <name evidence="1" type="ORF">MCOL2_05610</name>
</gene>
<organism evidence="1 2">
    <name type="scientific">Listeria fleischmannii FSL S10-1203</name>
    <dbReference type="NCBI Taxonomy" id="1265822"/>
    <lineage>
        <taxon>Bacteria</taxon>
        <taxon>Bacillati</taxon>
        <taxon>Bacillota</taxon>
        <taxon>Bacilli</taxon>
        <taxon>Bacillales</taxon>
        <taxon>Listeriaceae</taxon>
        <taxon>Listeria</taxon>
    </lineage>
</organism>
<protein>
    <submittedName>
        <fullName evidence="1">Gp8</fullName>
    </submittedName>
</protein>
<dbReference type="EMBL" id="AODM01000016">
    <property type="protein sequence ID" value="EUJ59552.1"/>
    <property type="molecule type" value="Genomic_DNA"/>
</dbReference>
<comment type="caution">
    <text evidence="1">The sequence shown here is derived from an EMBL/GenBank/DDBJ whole genome shotgun (WGS) entry which is preliminary data.</text>
</comment>
<dbReference type="Proteomes" id="UP000019241">
    <property type="component" value="Unassembled WGS sequence"/>
</dbReference>
<dbReference type="PATRIC" id="fig|1265822.4.peg.1140"/>
<reference evidence="1 2" key="1">
    <citation type="submission" date="2012-12" db="EMBL/GenBank/DDBJ databases">
        <title>Novel taxa of Listeriaceae from agricultural environments in the United States.</title>
        <authorList>
            <person name="den Bakker H.C."/>
            <person name="Allred A."/>
            <person name="Warchocki S."/>
            <person name="Wright E.M."/>
            <person name="Burrell A."/>
            <person name="Nightingale K.K."/>
            <person name="Kephart D."/>
            <person name="Wiedmann M."/>
        </authorList>
    </citation>
    <scope>NUCLEOTIDE SEQUENCE [LARGE SCALE GENOMIC DNA]</scope>
    <source>
        <strain evidence="1 2">FSL S10-1203</strain>
    </source>
</reference>
<sequence length="91" mass="10469">MKPERGFFFFGFAEVYNPSSKDIEILNNKGIDVTKSLTVRIRDTGGEYLPSNKHYFEVDDVYFSGEVYQIQSISLDSEMHNYMKVIGTLTV</sequence>
<dbReference type="AlphaFoldDB" id="W7DGI1"/>
<evidence type="ECO:0000313" key="2">
    <source>
        <dbReference type="Proteomes" id="UP000019241"/>
    </source>
</evidence>
<dbReference type="RefSeq" id="WP_052006719.1">
    <property type="nucleotide sequence ID" value="NZ_AODM01000016.1"/>
</dbReference>
<accession>W7DGI1</accession>